<name>A0A7C0VB63_UNCW3</name>
<accession>A0A7C0VB63</accession>
<dbReference type="EMBL" id="DQWE01000070">
    <property type="protein sequence ID" value="HDI82466.1"/>
    <property type="molecule type" value="Genomic_DNA"/>
</dbReference>
<dbReference type="SUPFAM" id="SSF53474">
    <property type="entry name" value="alpha/beta-Hydrolases"/>
    <property type="match status" value="1"/>
</dbReference>
<dbReference type="InterPro" id="IPR029058">
    <property type="entry name" value="AB_hydrolase_fold"/>
</dbReference>
<comment type="caution">
    <text evidence="4">The sequence shown here is derived from an EMBL/GenBank/DDBJ whole genome shotgun (WGS) entry which is preliminary data.</text>
</comment>
<dbReference type="Proteomes" id="UP000885847">
    <property type="component" value="Unassembled WGS sequence"/>
</dbReference>
<dbReference type="Gene3D" id="3.40.50.1820">
    <property type="entry name" value="alpha/beta hydrolase"/>
    <property type="match status" value="1"/>
</dbReference>
<feature type="active site" description="Charge relay system" evidence="1">
    <location>
        <position position="174"/>
    </location>
</feature>
<dbReference type="AlphaFoldDB" id="A0A7C0VB63"/>
<feature type="active site" description="Charge relay system" evidence="1">
    <location>
        <position position="203"/>
    </location>
</feature>
<feature type="active site" description="Nucleophile" evidence="1">
    <location>
        <position position="79"/>
    </location>
</feature>
<evidence type="ECO:0000256" key="2">
    <source>
        <dbReference type="PIRSR" id="PIRSR017388-3"/>
    </source>
</evidence>
<dbReference type="PANTHER" id="PTHR43689:SF8">
    <property type="entry name" value="ALPHA_BETA-HYDROLASES SUPERFAMILY PROTEIN"/>
    <property type="match status" value="1"/>
</dbReference>
<dbReference type="PANTHER" id="PTHR43689">
    <property type="entry name" value="HYDROLASE"/>
    <property type="match status" value="1"/>
</dbReference>
<dbReference type="InterPro" id="IPR000073">
    <property type="entry name" value="AB_hydrolase_1"/>
</dbReference>
<sequence length="226" mass="24906">MKKAILLIHGFGGTPYEMQPVGRLAEKLGIKPIYAKLPGHGGNPFELEGIKAEDWIEYLVGLYSLIEADFDWISVCGLSLGALLAGILAKEKQPEKLILLAPGVYPKRSAFLLAPFAGFIRGKLVKIADESLNPESNIYVPLSSVKELWRVVRIFARSIEGIVSPTLVIQGLSDEMVKIESAYFVKKRLGEKARLVLIPGVAHVVTLDKNVDKTLGIVKEFLSWPR</sequence>
<evidence type="ECO:0000259" key="3">
    <source>
        <dbReference type="Pfam" id="PF12697"/>
    </source>
</evidence>
<dbReference type="PIRSF" id="PIRSF017388">
    <property type="entry name" value="Esterase_lipase"/>
    <property type="match status" value="1"/>
</dbReference>
<evidence type="ECO:0000313" key="4">
    <source>
        <dbReference type="EMBL" id="HDI82466.1"/>
    </source>
</evidence>
<organism evidence="4">
    <name type="scientific">candidate division WOR-3 bacterium</name>
    <dbReference type="NCBI Taxonomy" id="2052148"/>
    <lineage>
        <taxon>Bacteria</taxon>
        <taxon>Bacteria division WOR-3</taxon>
    </lineage>
</organism>
<evidence type="ECO:0000256" key="1">
    <source>
        <dbReference type="PIRSR" id="PIRSR017388-1"/>
    </source>
</evidence>
<dbReference type="InterPro" id="IPR012354">
    <property type="entry name" value="Esterase_lipase"/>
</dbReference>
<dbReference type="Pfam" id="PF12697">
    <property type="entry name" value="Abhydrolase_6"/>
    <property type="match status" value="1"/>
</dbReference>
<dbReference type="GO" id="GO:0052689">
    <property type="term" value="F:carboxylic ester hydrolase activity"/>
    <property type="evidence" value="ECO:0007669"/>
    <property type="project" value="InterPro"/>
</dbReference>
<feature type="site" description="Important for substrate specificity" evidence="2">
    <location>
        <position position="127"/>
    </location>
</feature>
<protein>
    <submittedName>
        <fullName evidence="4">Alpha/beta fold hydrolase</fullName>
    </submittedName>
</protein>
<feature type="domain" description="AB hydrolase-1" evidence="3">
    <location>
        <begin position="5"/>
        <end position="209"/>
    </location>
</feature>
<keyword evidence="4" id="KW-0378">Hydrolase</keyword>
<reference evidence="4" key="1">
    <citation type="journal article" date="2020" name="mSystems">
        <title>Genome- and Community-Level Interaction Insights into Carbon Utilization and Element Cycling Functions of Hydrothermarchaeota in Hydrothermal Sediment.</title>
        <authorList>
            <person name="Zhou Z."/>
            <person name="Liu Y."/>
            <person name="Xu W."/>
            <person name="Pan J."/>
            <person name="Luo Z.H."/>
            <person name="Li M."/>
        </authorList>
    </citation>
    <scope>NUCLEOTIDE SEQUENCE [LARGE SCALE GENOMIC DNA]</scope>
    <source>
        <strain evidence="4">HyVt-102</strain>
    </source>
</reference>
<proteinExistence type="predicted"/>
<gene>
    <name evidence="4" type="ORF">ENF18_01580</name>
</gene>